<feature type="region of interest" description="Disordered" evidence="1">
    <location>
        <begin position="28"/>
        <end position="58"/>
    </location>
</feature>
<dbReference type="Gramene" id="novel_model_7121_5bd9a17a.1.5bd9b13d">
    <property type="protein sequence ID" value="cds.novel_model_7121_5bd9a17a.1.5bd9b13d"/>
    <property type="gene ID" value="novel_gene_3745_5bd9a17a"/>
</dbReference>
<evidence type="ECO:0000313" key="3">
    <source>
        <dbReference type="Proteomes" id="UP000596661"/>
    </source>
</evidence>
<name>A0A803RAN4_CANSA</name>
<dbReference type="Proteomes" id="UP000596661">
    <property type="component" value="Unassembled WGS sequence"/>
</dbReference>
<organism evidence="2 3">
    <name type="scientific">Cannabis sativa</name>
    <name type="common">Hemp</name>
    <name type="synonym">Marijuana</name>
    <dbReference type="NCBI Taxonomy" id="3483"/>
    <lineage>
        <taxon>Eukaryota</taxon>
        <taxon>Viridiplantae</taxon>
        <taxon>Streptophyta</taxon>
        <taxon>Embryophyta</taxon>
        <taxon>Tracheophyta</taxon>
        <taxon>Spermatophyta</taxon>
        <taxon>Magnoliopsida</taxon>
        <taxon>eudicotyledons</taxon>
        <taxon>Gunneridae</taxon>
        <taxon>Pentapetalae</taxon>
        <taxon>rosids</taxon>
        <taxon>fabids</taxon>
        <taxon>Rosales</taxon>
        <taxon>Cannabaceae</taxon>
        <taxon>Cannabis</taxon>
    </lineage>
</organism>
<dbReference type="AlphaFoldDB" id="A0A803RAN4"/>
<dbReference type="EnsemblPlants" id="novel_model_7120_5bd9a17a">
    <property type="protein sequence ID" value="cds.novel_model_7120_5bd9a17a"/>
    <property type="gene ID" value="novel_gene_3745_5bd9a17a"/>
</dbReference>
<evidence type="ECO:0000313" key="2">
    <source>
        <dbReference type="EnsemblPlants" id="cds.novel_model_7121_5bd9a17a.1.5bd9b13d"/>
    </source>
</evidence>
<reference evidence="2" key="2">
    <citation type="submission" date="2021-03" db="UniProtKB">
        <authorList>
            <consortium name="EnsemblPlants"/>
        </authorList>
    </citation>
    <scope>IDENTIFICATION</scope>
</reference>
<dbReference type="Gramene" id="novel_model_7120_5bd9a17a">
    <property type="protein sequence ID" value="cds.novel_model_7120_5bd9a17a"/>
    <property type="gene ID" value="novel_gene_3745_5bd9a17a"/>
</dbReference>
<accession>A0A803RAN3</accession>
<accession>A0A803RAN4</accession>
<keyword evidence="3" id="KW-1185">Reference proteome</keyword>
<sequence>MVTRNDRSINEESKPSGNILFYTYKKQSDQINDEPKPSENFLNGHKEQTDQINEESKPSGNILFYTYKKQSDEIKDVSKLKDEKVDSRVSSFGVVKTSTIKDSGHAEA</sequence>
<protein>
    <submittedName>
        <fullName evidence="2">Uncharacterized protein</fullName>
    </submittedName>
</protein>
<dbReference type="EnsemblPlants" id="novel_model_7121_5bd9a17a.1.5bd9b13d">
    <property type="protein sequence ID" value="cds.novel_model_7121_5bd9a17a.1.5bd9b13d"/>
    <property type="gene ID" value="novel_gene_3745_5bd9a17a"/>
</dbReference>
<evidence type="ECO:0000256" key="1">
    <source>
        <dbReference type="SAM" id="MobiDB-lite"/>
    </source>
</evidence>
<proteinExistence type="predicted"/>
<reference evidence="3" key="1">
    <citation type="submission" date="2018-11" db="EMBL/GenBank/DDBJ databases">
        <authorList>
            <person name="Grassa J C."/>
        </authorList>
    </citation>
    <scope>NUCLEOTIDE SEQUENCE [LARGE SCALE GENOMIC DNA]</scope>
</reference>
<feature type="compositionally biased region" description="Basic and acidic residues" evidence="1">
    <location>
        <begin position="44"/>
        <end position="57"/>
    </location>
</feature>